<name>A0A927BBV8_9BACT</name>
<proteinExistence type="predicted"/>
<comment type="caution">
    <text evidence="1">The sequence shown here is derived from an EMBL/GenBank/DDBJ whole genome shotgun (WGS) entry which is preliminary data.</text>
</comment>
<sequence>MIIRWGFFLFLLLSGFGGSAQFWRPVKTLSADYLLWSPTRRLRASDFQLKVRPQNNLSQSFAEFGLEMNGSNMELLGKNANHMVKNYFYRLGSYLDLESGDTLRTASALRYLQTEWDIYEVAARRLRQQLRGAAKKIVLFGKPDVNELFRATHEAASQRIIQYADETKYGLFLDKQQEWERRIASELAELAAFATAY</sequence>
<dbReference type="EMBL" id="JACXAD010000004">
    <property type="protein sequence ID" value="MBD2767158.1"/>
    <property type="molecule type" value="Genomic_DNA"/>
</dbReference>
<keyword evidence="2" id="KW-1185">Reference proteome</keyword>
<dbReference type="AlphaFoldDB" id="A0A927BBV8"/>
<accession>A0A927BBV8</accession>
<protein>
    <submittedName>
        <fullName evidence="1">Uncharacterized protein</fullName>
    </submittedName>
</protein>
<dbReference type="RefSeq" id="WP_191003993.1">
    <property type="nucleotide sequence ID" value="NZ_JACXAD010000004.1"/>
</dbReference>
<evidence type="ECO:0000313" key="2">
    <source>
        <dbReference type="Proteomes" id="UP000612233"/>
    </source>
</evidence>
<gene>
    <name evidence="1" type="ORF">IC235_04520</name>
</gene>
<organism evidence="1 2">
    <name type="scientific">Hymenobacter montanus</name>
    <dbReference type="NCBI Taxonomy" id="2771359"/>
    <lineage>
        <taxon>Bacteria</taxon>
        <taxon>Pseudomonadati</taxon>
        <taxon>Bacteroidota</taxon>
        <taxon>Cytophagia</taxon>
        <taxon>Cytophagales</taxon>
        <taxon>Hymenobacteraceae</taxon>
        <taxon>Hymenobacter</taxon>
    </lineage>
</organism>
<dbReference type="Proteomes" id="UP000612233">
    <property type="component" value="Unassembled WGS sequence"/>
</dbReference>
<evidence type="ECO:0000313" key="1">
    <source>
        <dbReference type="EMBL" id="MBD2767158.1"/>
    </source>
</evidence>
<reference evidence="1" key="1">
    <citation type="submission" date="2020-09" db="EMBL/GenBank/DDBJ databases">
        <authorList>
            <person name="Kim M.K."/>
        </authorList>
    </citation>
    <scope>NUCLEOTIDE SEQUENCE</scope>
    <source>
        <strain evidence="1">BT664</strain>
    </source>
</reference>